<dbReference type="InterPro" id="IPR012341">
    <property type="entry name" value="6hp_glycosidase-like_sf"/>
</dbReference>
<proteinExistence type="predicted"/>
<evidence type="ECO:0008006" key="4">
    <source>
        <dbReference type="Google" id="ProtNLM"/>
    </source>
</evidence>
<dbReference type="SMART" id="SM01260">
    <property type="entry name" value="LANC_like"/>
    <property type="match status" value="1"/>
</dbReference>
<dbReference type="EMBL" id="CP009285">
    <property type="protein sequence ID" value="AIQ57163.1"/>
    <property type="molecule type" value="Genomic_DNA"/>
</dbReference>
<keyword evidence="1" id="KW-0479">Metal-binding</keyword>
<dbReference type="GO" id="GO:0005975">
    <property type="term" value="P:carbohydrate metabolic process"/>
    <property type="evidence" value="ECO:0007669"/>
    <property type="project" value="InterPro"/>
</dbReference>
<dbReference type="Proteomes" id="UP000029518">
    <property type="component" value="Chromosome"/>
</dbReference>
<sequence length="454" mass="50429">MKDHTHAIGKPFTSFKQVEATGLLDTIEKAHRYIEQYRVSDPDGFYWIDRPDAEIDLGFENGAAGLSYFYLELYKSTQISGYLRISQEGFRYIGRHWRKQLRIQNPNAKYIELNVNSGIGSIASALLTYYEETRDEGTLIALREIALYLAASVEWDNGDAGWTGLPYYALGDSGLALLMLKLAAVLDDKQLHALAVTSARTIVKSQRPNSRGGAAWDVKPFGYPYSFPNFVIGTSGIGYVMSVFYAYTQDQTFLASARSAADYLNAISVPLKDGALVPLMDDPQDRTFYLGACHGAGGTSKIFYQLYLLTGETRYKSTVENMSKGILSFGAPEIQSSGYWNNTCVCCGTAAILQFHLALFTAFGDRHYLDVAKRCAGVLLGEAEDVGHDKIAWPLAETRLEPEKLTVNKGYMHGAAGIASTLLQLYQALNGAFHWNRLMDDPYPKHFEPNPNVR</sequence>
<feature type="binding site" evidence="1">
    <location>
        <position position="293"/>
    </location>
    <ligand>
        <name>Zn(2+)</name>
        <dbReference type="ChEBI" id="CHEBI:29105"/>
    </ligand>
</feature>
<reference evidence="2" key="1">
    <citation type="submission" date="2014-08" db="EMBL/GenBank/DDBJ databases">
        <title>Comparative genomics of the Paenibacillus odorifer group.</title>
        <authorList>
            <person name="den Bakker H.C."/>
            <person name="Tsai Y.-C.Y.-C."/>
            <person name="Martin N."/>
            <person name="Korlach J."/>
            <person name="Wiedmann M."/>
        </authorList>
    </citation>
    <scope>NUCLEOTIDE SEQUENCE [LARGE SCALE GENOMIC DNA]</scope>
    <source>
        <strain evidence="2">DSM 13188</strain>
    </source>
</reference>
<dbReference type="InterPro" id="IPR007822">
    <property type="entry name" value="LANC-like"/>
</dbReference>
<dbReference type="CDD" id="cd04434">
    <property type="entry name" value="LanC_like"/>
    <property type="match status" value="1"/>
</dbReference>
<accession>A0A089LDC9</accession>
<gene>
    <name evidence="2" type="ORF">PBOR_09630</name>
</gene>
<keyword evidence="3" id="KW-1185">Reference proteome</keyword>
<dbReference type="KEGG" id="pbd:PBOR_09630"/>
<dbReference type="GO" id="GO:0046872">
    <property type="term" value="F:metal ion binding"/>
    <property type="evidence" value="ECO:0007669"/>
    <property type="project" value="UniProtKB-KW"/>
</dbReference>
<name>A0A089LDC9_PAEBO</name>
<keyword evidence="1" id="KW-0862">Zinc</keyword>
<dbReference type="OrthoDB" id="9148343at2"/>
<dbReference type="Pfam" id="PF05147">
    <property type="entry name" value="LANC_like"/>
    <property type="match status" value="2"/>
</dbReference>
<evidence type="ECO:0000313" key="3">
    <source>
        <dbReference type="Proteomes" id="UP000029518"/>
    </source>
</evidence>
<protein>
    <recommendedName>
        <fullName evidence="4">Lanthionine synthetase</fullName>
    </recommendedName>
</protein>
<dbReference type="PRINTS" id="PR01950">
    <property type="entry name" value="LANCSUPER"/>
</dbReference>
<evidence type="ECO:0000313" key="2">
    <source>
        <dbReference type="EMBL" id="AIQ57163.1"/>
    </source>
</evidence>
<dbReference type="RefSeq" id="WP_042211418.1">
    <property type="nucleotide sequence ID" value="NZ_CP009285.1"/>
</dbReference>
<dbReference type="SUPFAM" id="SSF158745">
    <property type="entry name" value="LanC-like"/>
    <property type="match status" value="1"/>
</dbReference>
<dbReference type="Gene3D" id="1.50.10.10">
    <property type="match status" value="1"/>
</dbReference>
<dbReference type="HOGENOM" id="CLU_049722_0_0_9"/>
<dbReference type="AlphaFoldDB" id="A0A089LDC9"/>
<feature type="binding site" evidence="1">
    <location>
        <position position="294"/>
    </location>
    <ligand>
        <name>Zn(2+)</name>
        <dbReference type="ChEBI" id="CHEBI:29105"/>
    </ligand>
</feature>
<organism evidence="2 3">
    <name type="scientific">Paenibacillus borealis</name>
    <dbReference type="NCBI Taxonomy" id="160799"/>
    <lineage>
        <taxon>Bacteria</taxon>
        <taxon>Bacillati</taxon>
        <taxon>Bacillota</taxon>
        <taxon>Bacilli</taxon>
        <taxon>Bacillales</taxon>
        <taxon>Paenibacillaceae</taxon>
        <taxon>Paenibacillus</taxon>
    </lineage>
</organism>
<dbReference type="GO" id="GO:0031179">
    <property type="term" value="P:peptide modification"/>
    <property type="evidence" value="ECO:0007669"/>
    <property type="project" value="InterPro"/>
</dbReference>
<evidence type="ECO:0000256" key="1">
    <source>
        <dbReference type="PIRSR" id="PIRSR607822-1"/>
    </source>
</evidence>